<reference evidence="2" key="1">
    <citation type="submission" date="2020-11" db="EMBL/GenBank/DDBJ databases">
        <authorList>
            <person name="Whiteford S."/>
        </authorList>
    </citation>
    <scope>NUCLEOTIDE SEQUENCE</scope>
</reference>
<dbReference type="InterPro" id="IPR007265">
    <property type="entry name" value="COG_su3"/>
</dbReference>
<feature type="domain" description="Conserved oligomeric Golgi complex subunit 3 C-terminal" evidence="1">
    <location>
        <begin position="175"/>
        <end position="262"/>
    </location>
</feature>
<dbReference type="GO" id="GO:0006886">
    <property type="term" value="P:intracellular protein transport"/>
    <property type="evidence" value="ECO:0007669"/>
    <property type="project" value="InterPro"/>
</dbReference>
<dbReference type="PANTHER" id="PTHR13302:SF8">
    <property type="entry name" value="CONSERVED OLIGOMERIC GOLGI COMPLEX SUBUNIT 3"/>
    <property type="match status" value="1"/>
</dbReference>
<protein>
    <submittedName>
        <fullName evidence="2">(diamondback moth) hypothetical protein</fullName>
    </submittedName>
</protein>
<sequence>MESNYKEAHPYLVKYRHLQGRAASLVRGYVTHVLDHATKQVLAPKDEHSTDQETIDTAYAVYFGKFQAAAPKLQMVIREIEKRAEHNEDYASFLSDIQREYTARRHRVSGAPTAAALAAAARKQERDHCTLLRTSCSLLAHACRDECALYGHFFSQPSQALEVHLFLFLDIGVCKQERDHCTLLRTSCSLLAHACRDECALYGHFFSQPSQALDEYLQTLCNSLYETLRPHIIHINHLETLVELCVILRVEVIDEQANNDREYRGIESRV</sequence>
<dbReference type="GO" id="GO:0006891">
    <property type="term" value="P:intra-Golgi vesicle-mediated transport"/>
    <property type="evidence" value="ECO:0007669"/>
    <property type="project" value="TreeGrafter"/>
</dbReference>
<keyword evidence="3" id="KW-1185">Reference proteome</keyword>
<dbReference type="PANTHER" id="PTHR13302">
    <property type="entry name" value="CONSERVED OLIGOMERIC GOLGI COMPLEX COMPONENT 3"/>
    <property type="match status" value="1"/>
</dbReference>
<feature type="domain" description="Conserved oligomeric Golgi complex subunit 3 C-terminal" evidence="1">
    <location>
        <begin position="60"/>
        <end position="161"/>
    </location>
</feature>
<accession>A0A8S4EPU5</accession>
<dbReference type="GO" id="GO:0007030">
    <property type="term" value="P:Golgi organization"/>
    <property type="evidence" value="ECO:0007669"/>
    <property type="project" value="TreeGrafter"/>
</dbReference>
<dbReference type="GO" id="GO:0016020">
    <property type="term" value="C:membrane"/>
    <property type="evidence" value="ECO:0007669"/>
    <property type="project" value="InterPro"/>
</dbReference>
<dbReference type="GO" id="GO:0005801">
    <property type="term" value="C:cis-Golgi network"/>
    <property type="evidence" value="ECO:0007669"/>
    <property type="project" value="InterPro"/>
</dbReference>
<dbReference type="InterPro" id="IPR048685">
    <property type="entry name" value="COG3_C"/>
</dbReference>
<comment type="caution">
    <text evidence="2">The sequence shown here is derived from an EMBL/GenBank/DDBJ whole genome shotgun (WGS) entry which is preliminary data.</text>
</comment>
<proteinExistence type="predicted"/>
<dbReference type="EMBL" id="CAJHNJ030000020">
    <property type="protein sequence ID" value="CAG9117893.1"/>
    <property type="molecule type" value="Genomic_DNA"/>
</dbReference>
<dbReference type="AlphaFoldDB" id="A0A8S4EPU5"/>
<evidence type="ECO:0000259" key="1">
    <source>
        <dbReference type="Pfam" id="PF20671"/>
    </source>
</evidence>
<organism evidence="2 3">
    <name type="scientific">Plutella xylostella</name>
    <name type="common">Diamondback moth</name>
    <name type="synonym">Plutella maculipennis</name>
    <dbReference type="NCBI Taxonomy" id="51655"/>
    <lineage>
        <taxon>Eukaryota</taxon>
        <taxon>Metazoa</taxon>
        <taxon>Ecdysozoa</taxon>
        <taxon>Arthropoda</taxon>
        <taxon>Hexapoda</taxon>
        <taxon>Insecta</taxon>
        <taxon>Pterygota</taxon>
        <taxon>Neoptera</taxon>
        <taxon>Endopterygota</taxon>
        <taxon>Lepidoptera</taxon>
        <taxon>Glossata</taxon>
        <taxon>Ditrysia</taxon>
        <taxon>Yponomeutoidea</taxon>
        <taxon>Plutellidae</taxon>
        <taxon>Plutella</taxon>
    </lineage>
</organism>
<evidence type="ECO:0000313" key="2">
    <source>
        <dbReference type="EMBL" id="CAG9117893.1"/>
    </source>
</evidence>
<dbReference type="Proteomes" id="UP000653454">
    <property type="component" value="Unassembled WGS sequence"/>
</dbReference>
<dbReference type="GO" id="GO:0017119">
    <property type="term" value="C:Golgi transport complex"/>
    <property type="evidence" value="ECO:0007669"/>
    <property type="project" value="TreeGrafter"/>
</dbReference>
<name>A0A8S4EPU5_PLUXY</name>
<dbReference type="Pfam" id="PF20671">
    <property type="entry name" value="COG3_C"/>
    <property type="match status" value="2"/>
</dbReference>
<evidence type="ECO:0000313" key="3">
    <source>
        <dbReference type="Proteomes" id="UP000653454"/>
    </source>
</evidence>
<gene>
    <name evidence="2" type="ORF">PLXY2_LOCUS6388</name>
</gene>